<dbReference type="Pfam" id="PF04252">
    <property type="entry name" value="SFM1-like"/>
    <property type="match status" value="1"/>
</dbReference>
<dbReference type="Proteomes" id="UP000562929">
    <property type="component" value="Unassembled WGS sequence"/>
</dbReference>
<dbReference type="AlphaFoldDB" id="A0A8H4Q9T0"/>
<dbReference type="OrthoDB" id="373498at2759"/>
<accession>A0A8H4Q9T0</accession>
<dbReference type="EMBL" id="JAACLJ010000002">
    <property type="protein sequence ID" value="KAF4591797.1"/>
    <property type="molecule type" value="Genomic_DNA"/>
</dbReference>
<keyword evidence="2" id="KW-1185">Reference proteome</keyword>
<evidence type="ECO:0000313" key="1">
    <source>
        <dbReference type="EMBL" id="KAF4591797.1"/>
    </source>
</evidence>
<evidence type="ECO:0000313" key="2">
    <source>
        <dbReference type="Proteomes" id="UP000562929"/>
    </source>
</evidence>
<dbReference type="InterPro" id="IPR007364">
    <property type="entry name" value="SFM1-like"/>
</dbReference>
<dbReference type="CDD" id="cd18090">
    <property type="entry name" value="Arginine_MT_Sfm1"/>
    <property type="match status" value="1"/>
</dbReference>
<proteinExistence type="predicted"/>
<reference evidence="1 2" key="1">
    <citation type="journal article" date="2020" name="G3 (Bethesda)">
        <title>Genetic Underpinnings of Host Manipulation by Ophiocordyceps as Revealed by Comparative Transcriptomics.</title>
        <authorList>
            <person name="Will I."/>
            <person name="Das B."/>
            <person name="Trinh T."/>
            <person name="Brachmann A."/>
            <person name="Ohm R.A."/>
            <person name="de Bekker C."/>
        </authorList>
    </citation>
    <scope>NUCLEOTIDE SEQUENCE [LARGE SCALE GENOMIC DNA]</scope>
    <source>
        <strain evidence="1 2">EC05</strain>
    </source>
</reference>
<gene>
    <name evidence="1" type="ORF">GQ602_002096</name>
</gene>
<protein>
    <submittedName>
        <fullName evidence="1">Putative DUF431 domain protein</fullName>
    </submittedName>
</protein>
<comment type="caution">
    <text evidence="1">The sequence shown here is derived from an EMBL/GenBank/DDBJ whole genome shotgun (WGS) entry which is preliminary data.</text>
</comment>
<name>A0A8H4Q9T0_9HYPO</name>
<dbReference type="GO" id="GO:0035241">
    <property type="term" value="F:protein-arginine omega-N monomethyltransferase activity"/>
    <property type="evidence" value="ECO:0007669"/>
    <property type="project" value="TreeGrafter"/>
</dbReference>
<dbReference type="PANTHER" id="PTHR35517">
    <property type="entry name" value="PROTEIN ARGININE N-METHYLTRANSFERASE SFM1"/>
    <property type="match status" value="1"/>
</dbReference>
<sequence>MANGQTFIVEHLDPELGPWSALEYSAIATETQHSGPQNRFVLSGLPSAFRVPEALSSNPAFTAERRGVEELYAADKSFVCLLDPAASRDLAPVDGQTFRVFLFGGILGDDPPRDRTSELREKGFEGRRLGPKQMTTDTAVRVTRMVVQDGIPLDKIPYVDFPELKFNHHESTKMPFRYVVDGEGNPIMPQGMKELIEKDADKPIDDLF</sequence>
<dbReference type="PANTHER" id="PTHR35517:SF1">
    <property type="entry name" value="PROTEIN ARGININE N-METHYLTRANSFERASE SFM1"/>
    <property type="match status" value="1"/>
</dbReference>
<organism evidence="1 2">
    <name type="scientific">Ophiocordyceps camponoti-floridani</name>
    <dbReference type="NCBI Taxonomy" id="2030778"/>
    <lineage>
        <taxon>Eukaryota</taxon>
        <taxon>Fungi</taxon>
        <taxon>Dikarya</taxon>
        <taxon>Ascomycota</taxon>
        <taxon>Pezizomycotina</taxon>
        <taxon>Sordariomycetes</taxon>
        <taxon>Hypocreomycetidae</taxon>
        <taxon>Hypocreales</taxon>
        <taxon>Ophiocordycipitaceae</taxon>
        <taxon>Ophiocordyceps</taxon>
    </lineage>
</organism>